<dbReference type="CDD" id="cd07377">
    <property type="entry name" value="WHTH_GntR"/>
    <property type="match status" value="1"/>
</dbReference>
<name>A0A3D9QX42_9BACL</name>
<organism evidence="5 6">
    <name type="scientific">Paenibacillus taihuensis</name>
    <dbReference type="NCBI Taxonomy" id="1156355"/>
    <lineage>
        <taxon>Bacteria</taxon>
        <taxon>Bacillati</taxon>
        <taxon>Bacillota</taxon>
        <taxon>Bacilli</taxon>
        <taxon>Bacillales</taxon>
        <taxon>Paenibacillaceae</taxon>
        <taxon>Paenibacillus</taxon>
    </lineage>
</organism>
<evidence type="ECO:0000256" key="1">
    <source>
        <dbReference type="ARBA" id="ARBA00023015"/>
    </source>
</evidence>
<gene>
    <name evidence="5" type="ORF">A8990_12942</name>
</gene>
<protein>
    <submittedName>
        <fullName evidence="5">GntR family transcriptional regulator</fullName>
    </submittedName>
</protein>
<dbReference type="SMART" id="SM00345">
    <property type="entry name" value="HTH_GNTR"/>
    <property type="match status" value="1"/>
</dbReference>
<sequence>MGKIQKILVHEQVSQEIQNFIQEHELSEGDKLPSVEEMTRMFGVGRSSLREALRYLEAMDIIEVHNGKGIFVKEVNTFRITGKVKIERERNFLLNILEVRRALEGQAVVLASKRITSKQIKEVEECLEEYRILKEANKDTSQIDLMFHLHIIKAAKNPILETVLDSISGLYEKFFNEPLGDKALFDETYPFHHTMFAGIAAHDTKVAMEEFDKLMDCIEAKIKSVK</sequence>
<dbReference type="RefSeq" id="WP_116191072.1">
    <property type="nucleotide sequence ID" value="NZ_QTTN01000029.1"/>
</dbReference>
<dbReference type="InterPro" id="IPR011711">
    <property type="entry name" value="GntR_C"/>
</dbReference>
<proteinExistence type="predicted"/>
<evidence type="ECO:0000313" key="5">
    <source>
        <dbReference type="EMBL" id="REE70557.1"/>
    </source>
</evidence>
<dbReference type="Pfam" id="PF07729">
    <property type="entry name" value="FCD"/>
    <property type="match status" value="1"/>
</dbReference>
<dbReference type="PANTHER" id="PTHR43537:SF5">
    <property type="entry name" value="UXU OPERON TRANSCRIPTIONAL REGULATOR"/>
    <property type="match status" value="1"/>
</dbReference>
<keyword evidence="3" id="KW-0804">Transcription</keyword>
<dbReference type="OrthoDB" id="214086at2"/>
<keyword evidence="2" id="KW-0238">DNA-binding</keyword>
<evidence type="ECO:0000313" key="6">
    <source>
        <dbReference type="Proteomes" id="UP000256304"/>
    </source>
</evidence>
<dbReference type="Gene3D" id="1.20.120.530">
    <property type="entry name" value="GntR ligand-binding domain-like"/>
    <property type="match status" value="1"/>
</dbReference>
<reference evidence="5 6" key="1">
    <citation type="submission" date="2018-08" db="EMBL/GenBank/DDBJ databases">
        <title>Genomic Encyclopedia of Type Strains, Phase III (KMG-III): the genomes of soil and plant-associated and newly described type strains.</title>
        <authorList>
            <person name="Whitman W."/>
        </authorList>
    </citation>
    <scope>NUCLEOTIDE SEQUENCE [LARGE SCALE GENOMIC DNA]</scope>
    <source>
        <strain evidence="5 6">CGMCC 1.10966</strain>
    </source>
</reference>
<comment type="caution">
    <text evidence="5">The sequence shown here is derived from an EMBL/GenBank/DDBJ whole genome shotgun (WGS) entry which is preliminary data.</text>
</comment>
<keyword evidence="1" id="KW-0805">Transcription regulation</keyword>
<accession>A0A3D9QX42</accession>
<keyword evidence="6" id="KW-1185">Reference proteome</keyword>
<dbReference type="EMBL" id="QTTN01000029">
    <property type="protein sequence ID" value="REE70557.1"/>
    <property type="molecule type" value="Genomic_DNA"/>
</dbReference>
<evidence type="ECO:0000256" key="3">
    <source>
        <dbReference type="ARBA" id="ARBA00023163"/>
    </source>
</evidence>
<dbReference type="Proteomes" id="UP000256304">
    <property type="component" value="Unassembled WGS sequence"/>
</dbReference>
<dbReference type="PROSITE" id="PS50949">
    <property type="entry name" value="HTH_GNTR"/>
    <property type="match status" value="1"/>
</dbReference>
<dbReference type="Gene3D" id="1.10.10.10">
    <property type="entry name" value="Winged helix-like DNA-binding domain superfamily/Winged helix DNA-binding domain"/>
    <property type="match status" value="1"/>
</dbReference>
<dbReference type="InterPro" id="IPR008920">
    <property type="entry name" value="TF_FadR/GntR_C"/>
</dbReference>
<evidence type="ECO:0000259" key="4">
    <source>
        <dbReference type="PROSITE" id="PS50949"/>
    </source>
</evidence>
<dbReference type="SUPFAM" id="SSF46785">
    <property type="entry name" value="Winged helix' DNA-binding domain"/>
    <property type="match status" value="1"/>
</dbReference>
<dbReference type="InterPro" id="IPR036388">
    <property type="entry name" value="WH-like_DNA-bd_sf"/>
</dbReference>
<dbReference type="Pfam" id="PF00392">
    <property type="entry name" value="GntR"/>
    <property type="match status" value="1"/>
</dbReference>
<dbReference type="InterPro" id="IPR000524">
    <property type="entry name" value="Tscrpt_reg_HTH_GntR"/>
</dbReference>
<dbReference type="PRINTS" id="PR00035">
    <property type="entry name" value="HTHGNTR"/>
</dbReference>
<dbReference type="GO" id="GO:0003700">
    <property type="term" value="F:DNA-binding transcription factor activity"/>
    <property type="evidence" value="ECO:0007669"/>
    <property type="project" value="InterPro"/>
</dbReference>
<dbReference type="PANTHER" id="PTHR43537">
    <property type="entry name" value="TRANSCRIPTIONAL REGULATOR, GNTR FAMILY"/>
    <property type="match status" value="1"/>
</dbReference>
<evidence type="ECO:0000256" key="2">
    <source>
        <dbReference type="ARBA" id="ARBA00023125"/>
    </source>
</evidence>
<dbReference type="InterPro" id="IPR036390">
    <property type="entry name" value="WH_DNA-bd_sf"/>
</dbReference>
<dbReference type="GO" id="GO:0003677">
    <property type="term" value="F:DNA binding"/>
    <property type="evidence" value="ECO:0007669"/>
    <property type="project" value="UniProtKB-KW"/>
</dbReference>
<dbReference type="SMART" id="SM00895">
    <property type="entry name" value="FCD"/>
    <property type="match status" value="1"/>
</dbReference>
<dbReference type="AlphaFoldDB" id="A0A3D9QX42"/>
<feature type="domain" description="HTH gntR-type" evidence="4">
    <location>
        <begin position="7"/>
        <end position="75"/>
    </location>
</feature>
<dbReference type="SUPFAM" id="SSF48008">
    <property type="entry name" value="GntR ligand-binding domain-like"/>
    <property type="match status" value="1"/>
</dbReference>